<dbReference type="OrthoDB" id="205914at2157"/>
<keyword evidence="1" id="KW-1133">Transmembrane helix</keyword>
<reference evidence="2 3" key="1">
    <citation type="submission" date="2018-10" db="EMBL/GenBank/DDBJ databases">
        <title>Natrarchaeobius chitinivorans gen. nov., sp. nov., and Natrarchaeobius haloalkaliphilus sp. nov., alkaliphilic, chitin-utilizing haloarchaea from hypersaline alkaline lakes.</title>
        <authorList>
            <person name="Sorokin D.Y."/>
            <person name="Elcheninov A.G."/>
            <person name="Kostrikina N.A."/>
            <person name="Bale N.J."/>
            <person name="Sinninghe Damste J.S."/>
            <person name="Khijniak T.V."/>
            <person name="Kublanov I.V."/>
            <person name="Toshchakov S.V."/>
        </authorList>
    </citation>
    <scope>NUCLEOTIDE SEQUENCE [LARGE SCALE GENOMIC DNA]</scope>
    <source>
        <strain evidence="2 3">AArcht7</strain>
    </source>
</reference>
<comment type="caution">
    <text evidence="2">The sequence shown here is derived from an EMBL/GenBank/DDBJ whole genome shotgun (WGS) entry which is preliminary data.</text>
</comment>
<name>A0A3N6M8S9_NATCH</name>
<sequence length="63" mass="6625">MLVALGVAGVRYAPAIVESQHRQGMAPLEDETIDDADRVRATKGTGLVVALVGVGLLAYWFVG</sequence>
<accession>A0A3N6M8S9</accession>
<dbReference type="AlphaFoldDB" id="A0A3N6M8S9"/>
<feature type="transmembrane region" description="Helical" evidence="1">
    <location>
        <begin position="43"/>
        <end position="62"/>
    </location>
</feature>
<keyword evidence="3" id="KW-1185">Reference proteome</keyword>
<evidence type="ECO:0000313" key="3">
    <source>
        <dbReference type="Proteomes" id="UP000281431"/>
    </source>
</evidence>
<keyword evidence="1" id="KW-0472">Membrane</keyword>
<protein>
    <submittedName>
        <fullName evidence="2">Uncharacterized protein</fullName>
    </submittedName>
</protein>
<gene>
    <name evidence="2" type="ORF">EA472_12485</name>
</gene>
<dbReference type="EMBL" id="REFZ01000007">
    <property type="protein sequence ID" value="RQH00124.1"/>
    <property type="molecule type" value="Genomic_DNA"/>
</dbReference>
<organism evidence="2 3">
    <name type="scientific">Natrarchaeobius chitinivorans</name>
    <dbReference type="NCBI Taxonomy" id="1679083"/>
    <lineage>
        <taxon>Archaea</taxon>
        <taxon>Methanobacteriati</taxon>
        <taxon>Methanobacteriota</taxon>
        <taxon>Stenosarchaea group</taxon>
        <taxon>Halobacteria</taxon>
        <taxon>Halobacteriales</taxon>
        <taxon>Natrialbaceae</taxon>
        <taxon>Natrarchaeobius</taxon>
    </lineage>
</organism>
<keyword evidence="1" id="KW-0812">Transmembrane</keyword>
<proteinExistence type="predicted"/>
<dbReference type="Proteomes" id="UP000281431">
    <property type="component" value="Unassembled WGS sequence"/>
</dbReference>
<evidence type="ECO:0000313" key="2">
    <source>
        <dbReference type="EMBL" id="RQH00124.1"/>
    </source>
</evidence>
<evidence type="ECO:0000256" key="1">
    <source>
        <dbReference type="SAM" id="Phobius"/>
    </source>
</evidence>